<proteinExistence type="predicted"/>
<organism evidence="1 2">
    <name type="scientific">Candidatus Desulfovibrio kirbyi</name>
    <dbReference type="NCBI Taxonomy" id="2696086"/>
    <lineage>
        <taxon>Bacteria</taxon>
        <taxon>Pseudomonadati</taxon>
        <taxon>Thermodesulfobacteriota</taxon>
        <taxon>Desulfovibrionia</taxon>
        <taxon>Desulfovibrionales</taxon>
        <taxon>Desulfovibrionaceae</taxon>
        <taxon>Desulfovibrio</taxon>
    </lineage>
</organism>
<gene>
    <name evidence="1" type="ORF">ZNDK_1248</name>
</gene>
<dbReference type="InterPro" id="IPR014998">
    <property type="entry name" value="DUF1848"/>
</dbReference>
<name>A0A6L2R7L3_9BACT</name>
<feature type="non-terminal residue" evidence="1">
    <location>
        <position position="1"/>
    </location>
</feature>
<evidence type="ECO:0000313" key="1">
    <source>
        <dbReference type="EMBL" id="GFH63477.1"/>
    </source>
</evidence>
<dbReference type="EMBL" id="BLLL01000031">
    <property type="protein sequence ID" value="GFH63477.1"/>
    <property type="molecule type" value="Genomic_DNA"/>
</dbReference>
<dbReference type="Proteomes" id="UP000505077">
    <property type="component" value="Unassembled WGS sequence"/>
</dbReference>
<sequence length="313" mass="35830">PLVISASRATDIPAFHSEWFMERLKAGYCVWINPFNRTKKQYVSFSHCKVIVFWSKNPAPLLLYLSEIQSRGFEFYFQFTLNDYVAEGLEPNVPSIEYRVETFIKLSEIIGKERVIWRFDPIFLGDGLTREVVLEKIFALGKKLSPYTEKLVFSFADIDAYTKVQNNLRQKKLSLREPSHDEMITFAKSIAAINSEFTKPLSLASCAEKIDLSSYGIQHNKCTDDNLICRICKNDPTVLAFFRKNERQVSLLGELKPVTSSTYFKDPGQRRECGCVASKDIGAYGTCPHMCVYCYANPSEKNILMNMARLQPT</sequence>
<feature type="non-terminal residue" evidence="1">
    <location>
        <position position="313"/>
    </location>
</feature>
<evidence type="ECO:0000313" key="2">
    <source>
        <dbReference type="Proteomes" id="UP000505077"/>
    </source>
</evidence>
<reference evidence="1 2" key="1">
    <citation type="journal article" date="2020" name="ISME J.">
        <title>Parallel Reductive Genome Evolution in Desulfovibrio Ectosymbionts Independently Acquired by Trichonympha Protists in the Termite Gut.</title>
        <authorList>
            <person name="Takeuchi M."/>
            <person name="Kuwahara H."/>
            <person name="Murakami T."/>
            <person name="Takahashi K."/>
            <person name="Kajitani R."/>
            <person name="Toyoda A."/>
            <person name="Itoh T."/>
            <person name="Ohkuma M."/>
            <person name="Hongoh Y."/>
        </authorList>
    </citation>
    <scope>NUCLEOTIDE SEQUENCE [LARGE SCALE GENOMIC DNA]</scope>
    <source>
        <strain evidence="1">ZnDsv-02</strain>
    </source>
</reference>
<dbReference type="Pfam" id="PF08902">
    <property type="entry name" value="DUF1848"/>
    <property type="match status" value="1"/>
</dbReference>
<accession>A0A6L2R7L3</accession>
<dbReference type="AlphaFoldDB" id="A0A6L2R7L3"/>
<comment type="caution">
    <text evidence="1">The sequence shown here is derived from an EMBL/GenBank/DDBJ whole genome shotgun (WGS) entry which is preliminary data.</text>
</comment>
<protein>
    <submittedName>
        <fullName evidence="1">DUF1848 domain-containing protein</fullName>
    </submittedName>
</protein>